<dbReference type="PANTHER" id="PTHR15741:SF27">
    <property type="entry name" value="TRANSCRIPTION FACTOR AP-4"/>
    <property type="match status" value="1"/>
</dbReference>
<evidence type="ECO:0000256" key="2">
    <source>
        <dbReference type="ARBA" id="ARBA00023015"/>
    </source>
</evidence>
<dbReference type="SMART" id="SM00353">
    <property type="entry name" value="HLH"/>
    <property type="match status" value="1"/>
</dbReference>
<dbReference type="GO" id="GO:0046983">
    <property type="term" value="F:protein dimerization activity"/>
    <property type="evidence" value="ECO:0007669"/>
    <property type="project" value="InterPro"/>
</dbReference>
<feature type="region of interest" description="Disordered" evidence="6">
    <location>
        <begin position="298"/>
        <end position="432"/>
    </location>
</feature>
<sequence length="488" mass="53660">MLRSTDETRLSCTSRRYIYLTCQKALAYETMGSGQPPNGNSLLPFGYSIDSAGEQLFFDAPPDIRPSGEPLLTNSDTKRLEGFFGGLQNGDCGSGFFGSFDFNQDLGSIPPDLLGHSTSLHQNATPSFFSQNAYQEGATFAHSHIMPYLPQQLLPPNSHLTDQPLSEDVIRAAAVLQNGSMGRAMGTNQQQFYVLPQNLPEIHSQPAPQMRHQSLAAFREDERRNSLASASQHDNQFSEMAFGSTSRHASLSRPAPPMEVQWGSDANFSQPTYVPPSERETLEHMENERMTYMQCLEPSTSAATTQPSSPVLNAGSSPLKLRTRVSNPQPQEEDEDAPSGPPPKRRKSKAAAIKQENGGDLEVLKHKARGGRPRGKTELSVSVSPPGSGEMRPPPAPGKRRKSTPSSNAVKKARENLTEEEKRENHIKSEQKRRVLIKEGYDNLTELVPGLKDGQQSKSEVLRMAHDFLDALVKSNAKFETQSKGVSM</sequence>
<keyword evidence="3" id="KW-0238">DNA-binding</keyword>
<feature type="domain" description="BHLH" evidence="7">
    <location>
        <begin position="421"/>
        <end position="472"/>
    </location>
</feature>
<dbReference type="EMBL" id="MU853765">
    <property type="protein sequence ID" value="KAK3943526.1"/>
    <property type="molecule type" value="Genomic_DNA"/>
</dbReference>
<gene>
    <name evidence="8" type="ORF">QBC46DRAFT_34660</name>
</gene>
<dbReference type="InterPro" id="IPR052207">
    <property type="entry name" value="Max-like/E-box_TFs"/>
</dbReference>
<comment type="caution">
    <text evidence="8">The sequence shown here is derived from an EMBL/GenBank/DDBJ whole genome shotgun (WGS) entry which is preliminary data.</text>
</comment>
<evidence type="ECO:0000256" key="6">
    <source>
        <dbReference type="SAM" id="MobiDB-lite"/>
    </source>
</evidence>
<dbReference type="Proteomes" id="UP001303473">
    <property type="component" value="Unassembled WGS sequence"/>
</dbReference>
<evidence type="ECO:0000256" key="3">
    <source>
        <dbReference type="ARBA" id="ARBA00023125"/>
    </source>
</evidence>
<evidence type="ECO:0000259" key="7">
    <source>
        <dbReference type="PROSITE" id="PS50888"/>
    </source>
</evidence>
<dbReference type="SUPFAM" id="SSF47459">
    <property type="entry name" value="HLH, helix-loop-helix DNA-binding domain"/>
    <property type="match status" value="1"/>
</dbReference>
<accession>A0AAN6NE91</accession>
<dbReference type="PROSITE" id="PS50888">
    <property type="entry name" value="BHLH"/>
    <property type="match status" value="1"/>
</dbReference>
<dbReference type="AlphaFoldDB" id="A0AAN6NE91"/>
<comment type="subcellular location">
    <subcellularLocation>
        <location evidence="1">Nucleus</location>
    </subcellularLocation>
</comment>
<proteinExistence type="predicted"/>
<evidence type="ECO:0000256" key="4">
    <source>
        <dbReference type="ARBA" id="ARBA00023163"/>
    </source>
</evidence>
<organism evidence="8 9">
    <name type="scientific">Diplogelasinospora grovesii</name>
    <dbReference type="NCBI Taxonomy" id="303347"/>
    <lineage>
        <taxon>Eukaryota</taxon>
        <taxon>Fungi</taxon>
        <taxon>Dikarya</taxon>
        <taxon>Ascomycota</taxon>
        <taxon>Pezizomycotina</taxon>
        <taxon>Sordariomycetes</taxon>
        <taxon>Sordariomycetidae</taxon>
        <taxon>Sordariales</taxon>
        <taxon>Diplogelasinosporaceae</taxon>
        <taxon>Diplogelasinospora</taxon>
    </lineage>
</organism>
<dbReference type="GO" id="GO:0005634">
    <property type="term" value="C:nucleus"/>
    <property type="evidence" value="ECO:0007669"/>
    <property type="project" value="UniProtKB-SubCell"/>
</dbReference>
<feature type="compositionally biased region" description="Polar residues" evidence="6">
    <location>
        <begin position="226"/>
        <end position="249"/>
    </location>
</feature>
<dbReference type="InterPro" id="IPR011598">
    <property type="entry name" value="bHLH_dom"/>
</dbReference>
<name>A0AAN6NE91_9PEZI</name>
<keyword evidence="4" id="KW-0804">Transcription</keyword>
<feature type="region of interest" description="Disordered" evidence="6">
    <location>
        <begin position="220"/>
        <end position="278"/>
    </location>
</feature>
<evidence type="ECO:0000313" key="8">
    <source>
        <dbReference type="EMBL" id="KAK3943526.1"/>
    </source>
</evidence>
<protein>
    <recommendedName>
        <fullName evidence="7">BHLH domain-containing protein</fullName>
    </recommendedName>
</protein>
<feature type="compositionally biased region" description="Basic and acidic residues" evidence="6">
    <location>
        <begin position="412"/>
        <end position="432"/>
    </location>
</feature>
<feature type="compositionally biased region" description="Low complexity" evidence="6">
    <location>
        <begin position="298"/>
        <end position="310"/>
    </location>
</feature>
<dbReference type="Gene3D" id="4.10.280.10">
    <property type="entry name" value="Helix-loop-helix DNA-binding domain"/>
    <property type="match status" value="1"/>
</dbReference>
<dbReference type="PANTHER" id="PTHR15741">
    <property type="entry name" value="BASIC HELIX-LOOP-HELIX ZIP TRANSCRIPTION FACTOR"/>
    <property type="match status" value="1"/>
</dbReference>
<dbReference type="GO" id="GO:0000978">
    <property type="term" value="F:RNA polymerase II cis-regulatory region sequence-specific DNA binding"/>
    <property type="evidence" value="ECO:0007669"/>
    <property type="project" value="TreeGrafter"/>
</dbReference>
<keyword evidence="2" id="KW-0805">Transcription regulation</keyword>
<evidence type="ECO:0000256" key="5">
    <source>
        <dbReference type="ARBA" id="ARBA00023242"/>
    </source>
</evidence>
<reference evidence="9" key="1">
    <citation type="journal article" date="2023" name="Mol. Phylogenet. Evol.">
        <title>Genome-scale phylogeny and comparative genomics of the fungal order Sordariales.</title>
        <authorList>
            <person name="Hensen N."/>
            <person name="Bonometti L."/>
            <person name="Westerberg I."/>
            <person name="Brannstrom I.O."/>
            <person name="Guillou S."/>
            <person name="Cros-Aarteil S."/>
            <person name="Calhoun S."/>
            <person name="Haridas S."/>
            <person name="Kuo A."/>
            <person name="Mondo S."/>
            <person name="Pangilinan J."/>
            <person name="Riley R."/>
            <person name="LaButti K."/>
            <person name="Andreopoulos B."/>
            <person name="Lipzen A."/>
            <person name="Chen C."/>
            <person name="Yan M."/>
            <person name="Daum C."/>
            <person name="Ng V."/>
            <person name="Clum A."/>
            <person name="Steindorff A."/>
            <person name="Ohm R.A."/>
            <person name="Martin F."/>
            <person name="Silar P."/>
            <person name="Natvig D.O."/>
            <person name="Lalanne C."/>
            <person name="Gautier V."/>
            <person name="Ament-Velasquez S.L."/>
            <person name="Kruys A."/>
            <person name="Hutchinson M.I."/>
            <person name="Powell A.J."/>
            <person name="Barry K."/>
            <person name="Miller A.N."/>
            <person name="Grigoriev I.V."/>
            <person name="Debuchy R."/>
            <person name="Gladieux P."/>
            <person name="Hiltunen Thoren M."/>
            <person name="Johannesson H."/>
        </authorList>
    </citation>
    <scope>NUCLEOTIDE SEQUENCE [LARGE SCALE GENOMIC DNA]</scope>
    <source>
        <strain evidence="9">CBS 340.73</strain>
    </source>
</reference>
<dbReference type="GO" id="GO:0000981">
    <property type="term" value="F:DNA-binding transcription factor activity, RNA polymerase II-specific"/>
    <property type="evidence" value="ECO:0007669"/>
    <property type="project" value="TreeGrafter"/>
</dbReference>
<keyword evidence="9" id="KW-1185">Reference proteome</keyword>
<dbReference type="InterPro" id="IPR036638">
    <property type="entry name" value="HLH_DNA-bd_sf"/>
</dbReference>
<evidence type="ECO:0000256" key="1">
    <source>
        <dbReference type="ARBA" id="ARBA00004123"/>
    </source>
</evidence>
<evidence type="ECO:0000313" key="9">
    <source>
        <dbReference type="Proteomes" id="UP001303473"/>
    </source>
</evidence>
<dbReference type="Pfam" id="PF00010">
    <property type="entry name" value="HLH"/>
    <property type="match status" value="1"/>
</dbReference>
<keyword evidence="5" id="KW-0539">Nucleus</keyword>